<dbReference type="EMBL" id="BDIP01005143">
    <property type="protein sequence ID" value="GIQ89531.1"/>
    <property type="molecule type" value="Genomic_DNA"/>
</dbReference>
<dbReference type="Proteomes" id="UP000265618">
    <property type="component" value="Unassembled WGS sequence"/>
</dbReference>
<evidence type="ECO:0000313" key="3">
    <source>
        <dbReference type="Proteomes" id="UP000265618"/>
    </source>
</evidence>
<name>A0A9K3GP89_9EUKA</name>
<dbReference type="Gene3D" id="3.30.30.30">
    <property type="match status" value="1"/>
</dbReference>
<feature type="non-terminal residue" evidence="2">
    <location>
        <position position="1"/>
    </location>
</feature>
<dbReference type="Gene3D" id="3.30.420.40">
    <property type="match status" value="2"/>
</dbReference>
<gene>
    <name evidence="2" type="ORF">KIPB_012024</name>
</gene>
<evidence type="ECO:0000313" key="2">
    <source>
        <dbReference type="EMBL" id="GIQ89531.1"/>
    </source>
</evidence>
<keyword evidence="3" id="KW-1185">Reference proteome</keyword>
<organism evidence="2 3">
    <name type="scientific">Kipferlia bialata</name>
    <dbReference type="NCBI Taxonomy" id="797122"/>
    <lineage>
        <taxon>Eukaryota</taxon>
        <taxon>Metamonada</taxon>
        <taxon>Carpediemonas-like organisms</taxon>
        <taxon>Kipferlia</taxon>
    </lineage>
</organism>
<comment type="caution">
    <text evidence="2">The sequence shown here is derived from an EMBL/GenBank/DDBJ whole genome shotgun (WGS) entry which is preliminary data.</text>
</comment>
<sequence length="156" mass="16602">LAVPHPEGVSVSEADDTHYLTDSCLVASVVDYIQHSMLPAASESDDDATDIVLVMPVSYTAYQQESLMDAVRAVPGVGSVTSIPSVLAVTLNYVTSRANEIPLVNAKGEREPEELEEGQTPKPSNFLVIDAGSSTISAGLVSAERRVLDTDKKDKK</sequence>
<feature type="non-terminal residue" evidence="2">
    <location>
        <position position="156"/>
    </location>
</feature>
<reference evidence="2 3" key="1">
    <citation type="journal article" date="2018" name="PLoS ONE">
        <title>The draft genome of Kipferlia bialata reveals reductive genome evolution in fornicate parasites.</title>
        <authorList>
            <person name="Tanifuji G."/>
            <person name="Takabayashi S."/>
            <person name="Kume K."/>
            <person name="Takagi M."/>
            <person name="Nakayama T."/>
            <person name="Kamikawa R."/>
            <person name="Inagaki Y."/>
            <person name="Hashimoto T."/>
        </authorList>
    </citation>
    <scope>NUCLEOTIDE SEQUENCE [LARGE SCALE GENOMIC DNA]</scope>
    <source>
        <strain evidence="2">NY0173</strain>
    </source>
</reference>
<evidence type="ECO:0000256" key="1">
    <source>
        <dbReference type="SAM" id="MobiDB-lite"/>
    </source>
</evidence>
<protein>
    <submittedName>
        <fullName evidence="2">Uncharacterized protein</fullName>
    </submittedName>
</protein>
<dbReference type="AlphaFoldDB" id="A0A9K3GP89"/>
<accession>A0A9K3GP89</accession>
<feature type="region of interest" description="Disordered" evidence="1">
    <location>
        <begin position="107"/>
        <end position="126"/>
    </location>
</feature>
<proteinExistence type="predicted"/>